<dbReference type="GO" id="GO:0000155">
    <property type="term" value="F:phosphorelay sensor kinase activity"/>
    <property type="evidence" value="ECO:0007669"/>
    <property type="project" value="InterPro"/>
</dbReference>
<dbReference type="InterPro" id="IPR011104">
    <property type="entry name" value="Hpr_kin/Pase_C"/>
</dbReference>
<comment type="caution">
    <text evidence="2">The sequence shown here is derived from an EMBL/GenBank/DDBJ whole genome shotgun (WGS) entry which is preliminary data.</text>
</comment>
<dbReference type="Gene3D" id="3.40.50.300">
    <property type="entry name" value="P-loop containing nucleotide triphosphate hydrolases"/>
    <property type="match status" value="1"/>
</dbReference>
<dbReference type="InterPro" id="IPR027417">
    <property type="entry name" value="P-loop_NTPase"/>
</dbReference>
<dbReference type="EMBL" id="VZDO01000001">
    <property type="protein sequence ID" value="KAB0682885.1"/>
    <property type="molecule type" value="Genomic_DNA"/>
</dbReference>
<evidence type="ECO:0000313" key="3">
    <source>
        <dbReference type="Proteomes" id="UP000432089"/>
    </source>
</evidence>
<dbReference type="SUPFAM" id="SSF53795">
    <property type="entry name" value="PEP carboxykinase-like"/>
    <property type="match status" value="1"/>
</dbReference>
<evidence type="ECO:0000313" key="2">
    <source>
        <dbReference type="EMBL" id="KAB0682885.1"/>
    </source>
</evidence>
<protein>
    <recommendedName>
        <fullName evidence="1">HPr kinase/phosphorylase C-terminal domain-containing protein</fullName>
    </recommendedName>
</protein>
<sequence length="155" mass="15953">MSEGAPNHHGTAIAVGEAGILIRGSARSGKSSLAFAALRRAELLGVPAFLVADDQVLLDRVGERVRARAPASIRGLIEVSGVGILPEPTVDEVVLTLLVDLAEPAAIERLPASGSATLLGLTLRRVVLPARQAPFGADILQGIAMRPNAAALTKS</sequence>
<reference evidence="2 3" key="1">
    <citation type="submission" date="2019-09" db="EMBL/GenBank/DDBJ databases">
        <title>YIM 132180 draft genome.</title>
        <authorList>
            <person name="Zhang K."/>
        </authorList>
    </citation>
    <scope>NUCLEOTIDE SEQUENCE [LARGE SCALE GENOMIC DNA]</scope>
    <source>
        <strain evidence="2 3">YIM 132180</strain>
    </source>
</reference>
<feature type="domain" description="HPr kinase/phosphorylase C-terminal" evidence="1">
    <location>
        <begin position="7"/>
        <end position="86"/>
    </location>
</feature>
<organism evidence="2 3">
    <name type="scientific">Plantimonas leprariae</name>
    <dbReference type="NCBI Taxonomy" id="2615207"/>
    <lineage>
        <taxon>Bacteria</taxon>
        <taxon>Pseudomonadati</taxon>
        <taxon>Pseudomonadota</taxon>
        <taxon>Alphaproteobacteria</taxon>
        <taxon>Hyphomicrobiales</taxon>
        <taxon>Aurantimonadaceae</taxon>
        <taxon>Plantimonas</taxon>
    </lineage>
</organism>
<accession>A0A7V7PT69</accession>
<dbReference type="Proteomes" id="UP000432089">
    <property type="component" value="Unassembled WGS sequence"/>
</dbReference>
<dbReference type="AlphaFoldDB" id="A0A7V7PT69"/>
<dbReference type="GO" id="GO:0005524">
    <property type="term" value="F:ATP binding"/>
    <property type="evidence" value="ECO:0007669"/>
    <property type="project" value="InterPro"/>
</dbReference>
<gene>
    <name evidence="2" type="ORF">F6X38_02050</name>
</gene>
<proteinExistence type="predicted"/>
<dbReference type="RefSeq" id="WP_150967858.1">
    <property type="nucleotide sequence ID" value="NZ_VZDO01000001.1"/>
</dbReference>
<dbReference type="GO" id="GO:0006109">
    <property type="term" value="P:regulation of carbohydrate metabolic process"/>
    <property type="evidence" value="ECO:0007669"/>
    <property type="project" value="InterPro"/>
</dbReference>
<keyword evidence="3" id="KW-1185">Reference proteome</keyword>
<evidence type="ECO:0000259" key="1">
    <source>
        <dbReference type="Pfam" id="PF07475"/>
    </source>
</evidence>
<dbReference type="Pfam" id="PF07475">
    <property type="entry name" value="Hpr_kinase_C"/>
    <property type="match status" value="1"/>
</dbReference>
<name>A0A7V7PT69_9HYPH</name>